<gene>
    <name evidence="4" type="ORF">Rhopal_004617-T1</name>
</gene>
<dbReference type="EMBL" id="BQKY01000009">
    <property type="protein sequence ID" value="GJN91594.1"/>
    <property type="molecule type" value="Genomic_DNA"/>
</dbReference>
<organism evidence="4 5">
    <name type="scientific">Rhodotorula paludigena</name>
    <dbReference type="NCBI Taxonomy" id="86838"/>
    <lineage>
        <taxon>Eukaryota</taxon>
        <taxon>Fungi</taxon>
        <taxon>Dikarya</taxon>
        <taxon>Basidiomycota</taxon>
        <taxon>Pucciniomycotina</taxon>
        <taxon>Microbotryomycetes</taxon>
        <taxon>Sporidiobolales</taxon>
        <taxon>Sporidiobolaceae</taxon>
        <taxon>Rhodotorula</taxon>
    </lineage>
</organism>
<dbReference type="InterPro" id="IPR005097">
    <property type="entry name" value="Sacchrp_dh_NADP-bd"/>
</dbReference>
<dbReference type="Gene3D" id="3.40.50.720">
    <property type="entry name" value="NAD(P)-binding Rossmann-like Domain"/>
    <property type="match status" value="1"/>
</dbReference>
<dbReference type="GO" id="GO:0005811">
    <property type="term" value="C:lipid droplet"/>
    <property type="evidence" value="ECO:0007669"/>
    <property type="project" value="TreeGrafter"/>
</dbReference>
<evidence type="ECO:0000259" key="3">
    <source>
        <dbReference type="Pfam" id="PF03435"/>
    </source>
</evidence>
<dbReference type="GO" id="GO:0009247">
    <property type="term" value="P:glycolipid biosynthetic process"/>
    <property type="evidence" value="ECO:0007669"/>
    <property type="project" value="TreeGrafter"/>
</dbReference>
<keyword evidence="2" id="KW-0472">Membrane</keyword>
<protein>
    <recommendedName>
        <fullName evidence="3">Saccharopine dehydrogenase NADP binding domain-containing protein</fullName>
    </recommendedName>
</protein>
<dbReference type="GO" id="GO:0005739">
    <property type="term" value="C:mitochondrion"/>
    <property type="evidence" value="ECO:0007669"/>
    <property type="project" value="TreeGrafter"/>
</dbReference>
<reference evidence="4 5" key="1">
    <citation type="submission" date="2021-12" db="EMBL/GenBank/DDBJ databases">
        <title>High titer production of polyol ester of fatty acids by Rhodotorula paludigena BS15 towards product separation-free biomass refinery.</title>
        <authorList>
            <person name="Mano J."/>
            <person name="Ono H."/>
            <person name="Tanaka T."/>
            <person name="Naito K."/>
            <person name="Sushida H."/>
            <person name="Ike M."/>
            <person name="Tokuyasu K."/>
            <person name="Kitaoka M."/>
        </authorList>
    </citation>
    <scope>NUCLEOTIDE SEQUENCE [LARGE SCALE GENOMIC DNA]</scope>
    <source>
        <strain evidence="4 5">BS15</strain>
    </source>
</reference>
<dbReference type="InterPro" id="IPR036291">
    <property type="entry name" value="NAD(P)-bd_dom_sf"/>
</dbReference>
<dbReference type="Proteomes" id="UP001342314">
    <property type="component" value="Unassembled WGS sequence"/>
</dbReference>
<evidence type="ECO:0000256" key="1">
    <source>
        <dbReference type="ARBA" id="ARBA00038048"/>
    </source>
</evidence>
<keyword evidence="5" id="KW-1185">Reference proteome</keyword>
<feature type="transmembrane region" description="Helical" evidence="2">
    <location>
        <begin position="279"/>
        <end position="297"/>
    </location>
</feature>
<comment type="caution">
    <text evidence="4">The sequence shown here is derived from an EMBL/GenBank/DDBJ whole genome shotgun (WGS) entry which is preliminary data.</text>
</comment>
<dbReference type="GO" id="GO:0005886">
    <property type="term" value="C:plasma membrane"/>
    <property type="evidence" value="ECO:0007669"/>
    <property type="project" value="TreeGrafter"/>
</dbReference>
<comment type="similarity">
    <text evidence="1">Belongs to the saccharopine dehydrogenase family.</text>
</comment>
<evidence type="ECO:0000313" key="5">
    <source>
        <dbReference type="Proteomes" id="UP001342314"/>
    </source>
</evidence>
<dbReference type="AlphaFoldDB" id="A0AAV5GQS0"/>
<accession>A0AAV5GQS0</accession>
<keyword evidence="2" id="KW-1133">Transmembrane helix</keyword>
<evidence type="ECO:0000256" key="2">
    <source>
        <dbReference type="SAM" id="Phobius"/>
    </source>
</evidence>
<evidence type="ECO:0000313" key="4">
    <source>
        <dbReference type="EMBL" id="GJN91594.1"/>
    </source>
</evidence>
<keyword evidence="2" id="KW-0812">Transmembrane</keyword>
<name>A0AAV5GQS0_9BASI</name>
<sequence length="415" mass="45278">MSTADILLYGASGFTGQLVAEALATQAAWQKFTWAAGGRNRQKLEERMKEVNVEPKAYLVADSMDEEGLRRIVKQVKVVITVVGPYLQYGEPLVKVCAEEGVHLVDLTGETPFMSRTVQRYSHQAQQSKALILHACGFDSVPSDLGTLLAVQRLQKLGPDVYAGKVRSGFKARGGFSGGTFMSLIGILESENSAEVKSAFKRYSLSPAKGEHSGAPVVVGSARFKGKRTYGMAFLMAPINCAVVERTWGILESADASKRALRYGPKFVYDEFMTLPNPIVAFLGSAFFYLAFGALLLPPVRWLAKRFGLKSGDGPPRDAQQKGWYEVTTYATSEDGTKEVKVVGKGKGDPGYLATSWLISSCALCLLKDYDRLPTIAKDGGFLTPALALGNVLVERLEKTGRFSWTVEDNQDKDK</sequence>
<dbReference type="SUPFAM" id="SSF51735">
    <property type="entry name" value="NAD(P)-binding Rossmann-fold domains"/>
    <property type="match status" value="1"/>
</dbReference>
<dbReference type="Pfam" id="PF03435">
    <property type="entry name" value="Sacchrp_dh_NADP"/>
    <property type="match status" value="1"/>
</dbReference>
<feature type="domain" description="Saccharopine dehydrogenase NADP binding" evidence="3">
    <location>
        <begin position="6"/>
        <end position="129"/>
    </location>
</feature>
<proteinExistence type="inferred from homology"/>
<dbReference type="PANTHER" id="PTHR12286:SF5">
    <property type="entry name" value="SACCHAROPINE DEHYDROGENASE-LIKE OXIDOREDUCTASE"/>
    <property type="match status" value="1"/>
</dbReference>
<dbReference type="PANTHER" id="PTHR12286">
    <property type="entry name" value="SACCHAROPINE DEHYDROGENASE-LIKE OXIDOREDUCTASE"/>
    <property type="match status" value="1"/>
</dbReference>
<dbReference type="InterPro" id="IPR051276">
    <property type="entry name" value="Saccharopine_DH-like_oxidrdct"/>
</dbReference>